<dbReference type="AlphaFoldDB" id="X1G0R8"/>
<comment type="caution">
    <text evidence="1">The sequence shown here is derived from an EMBL/GenBank/DDBJ whole genome shotgun (WGS) entry which is preliminary data.</text>
</comment>
<protein>
    <submittedName>
        <fullName evidence="1">Uncharacterized protein</fullName>
    </submittedName>
</protein>
<feature type="non-terminal residue" evidence="1">
    <location>
        <position position="129"/>
    </location>
</feature>
<reference evidence="1" key="1">
    <citation type="journal article" date="2014" name="Front. Microbiol.">
        <title>High frequency of phylogenetically diverse reductive dehalogenase-homologous genes in deep subseafloor sedimentary metagenomes.</title>
        <authorList>
            <person name="Kawai M."/>
            <person name="Futagami T."/>
            <person name="Toyoda A."/>
            <person name="Takaki Y."/>
            <person name="Nishi S."/>
            <person name="Hori S."/>
            <person name="Arai W."/>
            <person name="Tsubouchi T."/>
            <person name="Morono Y."/>
            <person name="Uchiyama I."/>
            <person name="Ito T."/>
            <person name="Fujiyama A."/>
            <person name="Inagaki F."/>
            <person name="Takami H."/>
        </authorList>
    </citation>
    <scope>NUCLEOTIDE SEQUENCE</scope>
    <source>
        <strain evidence="1">Expedition CK06-06</strain>
    </source>
</reference>
<evidence type="ECO:0000313" key="1">
    <source>
        <dbReference type="EMBL" id="GAH38410.1"/>
    </source>
</evidence>
<sequence length="129" mass="15234">GKVLDYFNHVVKLVNRAIYDLNARKELSELAIKEKNLLENEYNFGHEKFEQYVQKIGKTYLLCNDIPKTSKQITLDATFINKPIMRRIDKIKNYIDQLVDFLNFSHVVKKTAIKLVENAIERDFSINRK</sequence>
<gene>
    <name evidence="1" type="ORF">S03H2_26035</name>
</gene>
<proteinExistence type="predicted"/>
<accession>X1G0R8</accession>
<organism evidence="1">
    <name type="scientific">marine sediment metagenome</name>
    <dbReference type="NCBI Taxonomy" id="412755"/>
    <lineage>
        <taxon>unclassified sequences</taxon>
        <taxon>metagenomes</taxon>
        <taxon>ecological metagenomes</taxon>
    </lineage>
</organism>
<feature type="non-terminal residue" evidence="1">
    <location>
        <position position="1"/>
    </location>
</feature>
<dbReference type="EMBL" id="BARU01014932">
    <property type="protein sequence ID" value="GAH38410.1"/>
    <property type="molecule type" value="Genomic_DNA"/>
</dbReference>
<name>X1G0R8_9ZZZZ</name>